<organism evidence="1 2">
    <name type="scientific">Sphagnum jensenii</name>
    <dbReference type="NCBI Taxonomy" id="128206"/>
    <lineage>
        <taxon>Eukaryota</taxon>
        <taxon>Viridiplantae</taxon>
        <taxon>Streptophyta</taxon>
        <taxon>Embryophyta</taxon>
        <taxon>Bryophyta</taxon>
        <taxon>Sphagnophytina</taxon>
        <taxon>Sphagnopsida</taxon>
        <taxon>Sphagnales</taxon>
        <taxon>Sphagnaceae</taxon>
        <taxon>Sphagnum</taxon>
    </lineage>
</organism>
<dbReference type="SUPFAM" id="SSF52540">
    <property type="entry name" value="P-loop containing nucleoside triphosphate hydrolases"/>
    <property type="match status" value="1"/>
</dbReference>
<name>A0ABP0X285_9BRYO</name>
<proteinExistence type="predicted"/>
<dbReference type="Pfam" id="PF13671">
    <property type="entry name" value="AAA_33"/>
    <property type="match status" value="1"/>
</dbReference>
<accession>A0ABP0X285</accession>
<sequence length="344" mass="36887">MEDDDDDKRSQHKILVAMKGHPGCAKSTVARAIARALRCPVIDKDDIRDCTLELEQLEIISSSAAARPSSSVLLCESCGAAAAAAAAAFSSSSSSSSTSSSVLNTLSYDVMWKVVETQLQVGLSVIVDCPLARPDLFKTACCLADRYGCRLMVVECRSGDENEWKLRLEARARAMAASLMANEDDDAEEELLMQGVESSSSSGSFTSHAGPVKKIDVELEEQAAGFIKANAAAIDSKASRHVLESTWGRSGLCAEDAAAATSCATDHAPGFRPRMQKKMHKPSHWADIEKLLAGYAGCWEYDTGTTSKLVVDTTALSREAAVEAVLHWLNTERYASSPTVQFVP</sequence>
<reference evidence="1" key="1">
    <citation type="submission" date="2024-02" db="EMBL/GenBank/DDBJ databases">
        <authorList>
            <consortium name="ELIXIR-Norway"/>
            <consortium name="Elixir Norway"/>
        </authorList>
    </citation>
    <scope>NUCLEOTIDE SEQUENCE</scope>
</reference>
<gene>
    <name evidence="1" type="ORF">CSSPJE1EN1_LOCUS18697</name>
</gene>
<evidence type="ECO:0000313" key="1">
    <source>
        <dbReference type="EMBL" id="CAK9273219.1"/>
    </source>
</evidence>
<dbReference type="Gene3D" id="3.40.50.300">
    <property type="entry name" value="P-loop containing nucleotide triphosphate hydrolases"/>
    <property type="match status" value="1"/>
</dbReference>
<evidence type="ECO:0000313" key="2">
    <source>
        <dbReference type="Proteomes" id="UP001497444"/>
    </source>
</evidence>
<dbReference type="InterPro" id="IPR027417">
    <property type="entry name" value="P-loop_NTPase"/>
</dbReference>
<protein>
    <submittedName>
        <fullName evidence="1">Uncharacterized protein</fullName>
    </submittedName>
</protein>
<dbReference type="PANTHER" id="PTHR37807:SF3">
    <property type="entry name" value="OS07G0160300 PROTEIN"/>
    <property type="match status" value="1"/>
</dbReference>
<dbReference type="PANTHER" id="PTHR37807">
    <property type="entry name" value="OS07G0160300 PROTEIN"/>
    <property type="match status" value="1"/>
</dbReference>
<keyword evidence="2" id="KW-1185">Reference proteome</keyword>
<dbReference type="Proteomes" id="UP001497444">
    <property type="component" value="Chromosome 5"/>
</dbReference>
<dbReference type="EMBL" id="OZ020100">
    <property type="protein sequence ID" value="CAK9273219.1"/>
    <property type="molecule type" value="Genomic_DNA"/>
</dbReference>